<comment type="function">
    <text evidence="5">Involved in formation and maintenance of cell shape.</text>
</comment>
<feature type="transmembrane region" description="Helical" evidence="7">
    <location>
        <begin position="7"/>
        <end position="29"/>
    </location>
</feature>
<dbReference type="InterPro" id="IPR007221">
    <property type="entry name" value="MreC"/>
</dbReference>
<gene>
    <name evidence="9" type="ORF">SAMN04487988_10418</name>
</gene>
<dbReference type="OrthoDB" id="9811827at2"/>
<dbReference type="Proteomes" id="UP000199642">
    <property type="component" value="Unassembled WGS sequence"/>
</dbReference>
<dbReference type="Gene3D" id="2.40.10.350">
    <property type="entry name" value="Rod shape-determining protein MreC, domain 2"/>
    <property type="match status" value="1"/>
</dbReference>
<dbReference type="NCBIfam" id="TIGR00219">
    <property type="entry name" value="mreC"/>
    <property type="match status" value="1"/>
</dbReference>
<organism evidence="9 10">
    <name type="scientific">Algoriphagus hitonicola</name>
    <dbReference type="NCBI Taxonomy" id="435880"/>
    <lineage>
        <taxon>Bacteria</taxon>
        <taxon>Pseudomonadati</taxon>
        <taxon>Bacteroidota</taxon>
        <taxon>Cytophagia</taxon>
        <taxon>Cytophagales</taxon>
        <taxon>Cyclobacteriaceae</taxon>
        <taxon>Algoriphagus</taxon>
    </lineage>
</organism>
<evidence type="ECO:0000259" key="8">
    <source>
        <dbReference type="Pfam" id="PF04085"/>
    </source>
</evidence>
<keyword evidence="3 5" id="KW-0133">Cell shape</keyword>
<evidence type="ECO:0000256" key="6">
    <source>
        <dbReference type="SAM" id="Coils"/>
    </source>
</evidence>
<keyword evidence="6" id="KW-0175">Coiled coil</keyword>
<proteinExistence type="inferred from homology"/>
<dbReference type="InterPro" id="IPR042175">
    <property type="entry name" value="Cell/Rod_MreC_2"/>
</dbReference>
<keyword evidence="7" id="KW-0812">Transmembrane</keyword>
<sequence>MLRILQFLYSLRAFLLFLLLELVAIWLIVSNNSPQGAAFFNSSNAVFGSVLKTQSDISDFLDLAEANEELLRQNAELLARLEVVEINRDSTDNQPLDSNFVAEHEFKSARVIAQTLRYAQNHLTLDKGKSHGVKPGMGVFNHSGIVGRVKTVSENYSVAISVLNTGLLISSKIKPSGVYGSINWDGQNTTEVKMLYIPRHVEAQAGDTVVTSGYNAIFPEGIAVGVIKKVEQGSNQNYLDIVVELSTDFSKINYVYLVENNQIEERDTLNQEAEIVNEY</sequence>
<dbReference type="PIRSF" id="PIRSF038471">
    <property type="entry name" value="MreC"/>
    <property type="match status" value="1"/>
</dbReference>
<evidence type="ECO:0000256" key="5">
    <source>
        <dbReference type="PIRNR" id="PIRNR038471"/>
    </source>
</evidence>
<dbReference type="Gene3D" id="2.40.10.340">
    <property type="entry name" value="Rod shape-determining protein MreC, domain 1"/>
    <property type="match status" value="1"/>
</dbReference>
<dbReference type="PANTHER" id="PTHR34138:SF1">
    <property type="entry name" value="CELL SHAPE-DETERMINING PROTEIN MREC"/>
    <property type="match status" value="1"/>
</dbReference>
<evidence type="ECO:0000256" key="7">
    <source>
        <dbReference type="SAM" id="Phobius"/>
    </source>
</evidence>
<dbReference type="PANTHER" id="PTHR34138">
    <property type="entry name" value="CELL SHAPE-DETERMINING PROTEIN MREC"/>
    <property type="match status" value="1"/>
</dbReference>
<name>A0A1I2S2H4_9BACT</name>
<dbReference type="AlphaFoldDB" id="A0A1I2S2H4"/>
<dbReference type="EMBL" id="FOPC01000004">
    <property type="protein sequence ID" value="SFG45037.1"/>
    <property type="molecule type" value="Genomic_DNA"/>
</dbReference>
<dbReference type="Pfam" id="PF04085">
    <property type="entry name" value="MreC"/>
    <property type="match status" value="1"/>
</dbReference>
<protein>
    <recommendedName>
        <fullName evidence="2 5">Cell shape-determining protein MreC</fullName>
    </recommendedName>
    <alternativeName>
        <fullName evidence="4 5">Cell shape protein MreC</fullName>
    </alternativeName>
</protein>
<dbReference type="RefSeq" id="WP_092789994.1">
    <property type="nucleotide sequence ID" value="NZ_FOPC01000004.1"/>
</dbReference>
<reference evidence="10" key="1">
    <citation type="submission" date="2016-10" db="EMBL/GenBank/DDBJ databases">
        <authorList>
            <person name="Varghese N."/>
            <person name="Submissions S."/>
        </authorList>
    </citation>
    <scope>NUCLEOTIDE SEQUENCE [LARGE SCALE GENOMIC DNA]</scope>
    <source>
        <strain evidence="10">DSM 19315</strain>
    </source>
</reference>
<feature type="coiled-coil region" evidence="6">
    <location>
        <begin position="60"/>
        <end position="87"/>
    </location>
</feature>
<evidence type="ECO:0000256" key="3">
    <source>
        <dbReference type="ARBA" id="ARBA00022960"/>
    </source>
</evidence>
<dbReference type="InterPro" id="IPR042177">
    <property type="entry name" value="Cell/Rod_1"/>
</dbReference>
<keyword evidence="10" id="KW-1185">Reference proteome</keyword>
<evidence type="ECO:0000256" key="1">
    <source>
        <dbReference type="ARBA" id="ARBA00009369"/>
    </source>
</evidence>
<evidence type="ECO:0000256" key="4">
    <source>
        <dbReference type="ARBA" id="ARBA00032089"/>
    </source>
</evidence>
<evidence type="ECO:0000256" key="2">
    <source>
        <dbReference type="ARBA" id="ARBA00013855"/>
    </source>
</evidence>
<accession>A0A1I2S2H4</accession>
<dbReference type="GO" id="GO:0008360">
    <property type="term" value="P:regulation of cell shape"/>
    <property type="evidence" value="ECO:0007669"/>
    <property type="project" value="UniProtKB-KW"/>
</dbReference>
<dbReference type="GO" id="GO:0005886">
    <property type="term" value="C:plasma membrane"/>
    <property type="evidence" value="ECO:0007669"/>
    <property type="project" value="TreeGrafter"/>
</dbReference>
<comment type="similarity">
    <text evidence="1 5">Belongs to the MreC family.</text>
</comment>
<feature type="domain" description="Rod shape-determining protein MreC beta-barrel core" evidence="8">
    <location>
        <begin position="111"/>
        <end position="259"/>
    </location>
</feature>
<evidence type="ECO:0000313" key="9">
    <source>
        <dbReference type="EMBL" id="SFG45037.1"/>
    </source>
</evidence>
<evidence type="ECO:0000313" key="10">
    <source>
        <dbReference type="Proteomes" id="UP000199642"/>
    </source>
</evidence>
<dbReference type="STRING" id="435880.SAMN04487988_10418"/>
<keyword evidence="7" id="KW-0472">Membrane</keyword>
<dbReference type="NCBIfam" id="NF010532">
    <property type="entry name" value="PRK13922.9-3"/>
    <property type="match status" value="1"/>
</dbReference>
<dbReference type="InterPro" id="IPR055342">
    <property type="entry name" value="MreC_beta-barrel_core"/>
</dbReference>
<keyword evidence="7" id="KW-1133">Transmembrane helix</keyword>